<dbReference type="Proteomes" id="UP001362999">
    <property type="component" value="Unassembled WGS sequence"/>
</dbReference>
<name>A0AAW0DYG8_9AGAR</name>
<organism evidence="1 2">
    <name type="scientific">Favolaschia claudopus</name>
    <dbReference type="NCBI Taxonomy" id="2862362"/>
    <lineage>
        <taxon>Eukaryota</taxon>
        <taxon>Fungi</taxon>
        <taxon>Dikarya</taxon>
        <taxon>Basidiomycota</taxon>
        <taxon>Agaricomycotina</taxon>
        <taxon>Agaricomycetes</taxon>
        <taxon>Agaricomycetidae</taxon>
        <taxon>Agaricales</taxon>
        <taxon>Marasmiineae</taxon>
        <taxon>Mycenaceae</taxon>
        <taxon>Favolaschia</taxon>
    </lineage>
</organism>
<dbReference type="EMBL" id="JAWWNJ010000004">
    <property type="protein sequence ID" value="KAK7057090.1"/>
    <property type="molecule type" value="Genomic_DNA"/>
</dbReference>
<sequence>MRLQDLASQSNFRIAVSCTHIAFGVNRYTTASDVQRPYGKSSRSMSDAAADHLPGLERMRRGLHVVELISSSLHVTRAKNTEGSCHLGLMLERCSGLLPSAAKDERGTGVCFVFGYNADTWTSGVARLFVMRAIQGQSKVGGLAIRARRVRVATFDGVRFK</sequence>
<evidence type="ECO:0000313" key="1">
    <source>
        <dbReference type="EMBL" id="KAK7057090.1"/>
    </source>
</evidence>
<reference evidence="1 2" key="1">
    <citation type="journal article" date="2024" name="J Genomics">
        <title>Draft genome sequencing and assembly of Favolaschia claudopus CIRM-BRFM 2984 isolated from oak limbs.</title>
        <authorList>
            <person name="Navarro D."/>
            <person name="Drula E."/>
            <person name="Chaduli D."/>
            <person name="Cazenave R."/>
            <person name="Ahrendt S."/>
            <person name="Wang J."/>
            <person name="Lipzen A."/>
            <person name="Daum C."/>
            <person name="Barry K."/>
            <person name="Grigoriev I.V."/>
            <person name="Favel A."/>
            <person name="Rosso M.N."/>
            <person name="Martin F."/>
        </authorList>
    </citation>
    <scope>NUCLEOTIDE SEQUENCE [LARGE SCALE GENOMIC DNA]</scope>
    <source>
        <strain evidence="1 2">CIRM-BRFM 2984</strain>
    </source>
</reference>
<proteinExistence type="predicted"/>
<gene>
    <name evidence="1" type="ORF">R3P38DRAFT_2759443</name>
</gene>
<keyword evidence="2" id="KW-1185">Reference proteome</keyword>
<accession>A0AAW0DYG8</accession>
<dbReference type="AlphaFoldDB" id="A0AAW0DYG8"/>
<evidence type="ECO:0000313" key="2">
    <source>
        <dbReference type="Proteomes" id="UP001362999"/>
    </source>
</evidence>
<comment type="caution">
    <text evidence="1">The sequence shown here is derived from an EMBL/GenBank/DDBJ whole genome shotgun (WGS) entry which is preliminary data.</text>
</comment>
<protein>
    <submittedName>
        <fullName evidence="1">Uncharacterized protein</fullName>
    </submittedName>
</protein>